<evidence type="ECO:0000313" key="2">
    <source>
        <dbReference type="Proteomes" id="UP001203423"/>
    </source>
</evidence>
<name>A0ABT0LEF2_9GAMM</name>
<proteinExistence type="predicted"/>
<dbReference type="RefSeq" id="WP_248941419.1">
    <property type="nucleotide sequence ID" value="NZ_JAKIKS010000073.1"/>
</dbReference>
<gene>
    <name evidence="1" type="ORF">L2764_16750</name>
</gene>
<sequence length="131" mass="15036">MHEKQIENLLKQSPEQRFEYFIRYCADFEQVWGLVVGEDNWVIFKDSEGGEIFPLWPHPDLADVCCFEEHKHLGAKPQPIGLESFIQNCIPDMVAGKVDFGIFYDASRQGLIIGGDALKVAFEEEVDTVWE</sequence>
<dbReference type="EMBL" id="JAKIKS010000073">
    <property type="protein sequence ID" value="MCL1126078.1"/>
    <property type="molecule type" value="Genomic_DNA"/>
</dbReference>
<protein>
    <submittedName>
        <fullName evidence="1">DUF2750 domain-containing protein</fullName>
    </submittedName>
</protein>
<dbReference type="InterPro" id="IPR021284">
    <property type="entry name" value="DUF2750"/>
</dbReference>
<evidence type="ECO:0000313" key="1">
    <source>
        <dbReference type="EMBL" id="MCL1126078.1"/>
    </source>
</evidence>
<accession>A0ABT0LEF2</accession>
<keyword evidence="2" id="KW-1185">Reference proteome</keyword>
<reference evidence="1 2" key="1">
    <citation type="submission" date="2022-01" db="EMBL/GenBank/DDBJ databases">
        <title>Whole genome-based taxonomy of the Shewanellaceae.</title>
        <authorList>
            <person name="Martin-Rodriguez A.J."/>
        </authorList>
    </citation>
    <scope>NUCLEOTIDE SEQUENCE [LARGE SCALE GENOMIC DNA]</scope>
    <source>
        <strain evidence="1 2">DSM 17177</strain>
    </source>
</reference>
<dbReference type="Pfam" id="PF11042">
    <property type="entry name" value="DUF2750"/>
    <property type="match status" value="1"/>
</dbReference>
<organism evidence="1 2">
    <name type="scientific">Shewanella surugensis</name>
    <dbReference type="NCBI Taxonomy" id="212020"/>
    <lineage>
        <taxon>Bacteria</taxon>
        <taxon>Pseudomonadati</taxon>
        <taxon>Pseudomonadota</taxon>
        <taxon>Gammaproteobacteria</taxon>
        <taxon>Alteromonadales</taxon>
        <taxon>Shewanellaceae</taxon>
        <taxon>Shewanella</taxon>
    </lineage>
</organism>
<comment type="caution">
    <text evidence="1">The sequence shown here is derived from an EMBL/GenBank/DDBJ whole genome shotgun (WGS) entry which is preliminary data.</text>
</comment>
<dbReference type="Proteomes" id="UP001203423">
    <property type="component" value="Unassembled WGS sequence"/>
</dbReference>